<organism evidence="10 11">
    <name type="scientific">Thermosulfidibacter takaii (strain DSM 17441 / JCM 13301 / NBRC 103674 / ABI70S6)</name>
    <dbReference type="NCBI Taxonomy" id="1298851"/>
    <lineage>
        <taxon>Bacteria</taxon>
        <taxon>Pseudomonadati</taxon>
        <taxon>Thermosulfidibacterota</taxon>
        <taxon>Thermosulfidibacteria</taxon>
        <taxon>Thermosulfidibacterales</taxon>
        <taxon>Thermosulfidibacteraceae</taxon>
    </lineage>
</organism>
<feature type="binding site" evidence="7">
    <location>
        <position position="234"/>
    </location>
    <ligand>
        <name>Zn(2+)</name>
        <dbReference type="ChEBI" id="CHEBI:29105"/>
        <label>2</label>
    </ligand>
</feature>
<dbReference type="InterPro" id="IPR032466">
    <property type="entry name" value="Metal_Hydrolase"/>
</dbReference>
<dbReference type="Gene3D" id="3.20.20.140">
    <property type="entry name" value="Metal-dependent hydrolases"/>
    <property type="match status" value="1"/>
</dbReference>
<dbReference type="UniPathway" id="UPA00070">
    <property type="reaction ID" value="UER00117"/>
</dbReference>
<dbReference type="InterPro" id="IPR004722">
    <property type="entry name" value="DHOase"/>
</dbReference>
<accession>A0A0S3QRX1</accession>
<dbReference type="GO" id="GO:0005737">
    <property type="term" value="C:cytoplasm"/>
    <property type="evidence" value="ECO:0007669"/>
    <property type="project" value="TreeGrafter"/>
</dbReference>
<keyword evidence="6 7" id="KW-0665">Pyrimidine biosynthesis</keyword>
<dbReference type="KEGG" id="ttk:TST_0278"/>
<evidence type="ECO:0000259" key="8">
    <source>
        <dbReference type="Pfam" id="PF07969"/>
    </source>
</evidence>
<dbReference type="SUPFAM" id="SSF51338">
    <property type="entry name" value="Composite domain of metallo-dependent hydrolases"/>
    <property type="match status" value="1"/>
</dbReference>
<dbReference type="GO" id="GO:0004151">
    <property type="term" value="F:dihydroorotase activity"/>
    <property type="evidence" value="ECO:0007669"/>
    <property type="project" value="UniProtKB-UniRule"/>
</dbReference>
<evidence type="ECO:0000313" key="11">
    <source>
        <dbReference type="Proteomes" id="UP000063234"/>
    </source>
</evidence>
<evidence type="ECO:0000256" key="6">
    <source>
        <dbReference type="ARBA" id="ARBA00022975"/>
    </source>
</evidence>
<dbReference type="InterPro" id="IPR011059">
    <property type="entry name" value="Metal-dep_hydrolase_composite"/>
</dbReference>
<feature type="binding site" evidence="7">
    <location>
        <position position="307"/>
    </location>
    <ligand>
        <name>Zn(2+)</name>
        <dbReference type="ChEBI" id="CHEBI:29105"/>
        <label>1</label>
    </ligand>
</feature>
<dbReference type="HAMAP" id="MF_00220_B">
    <property type="entry name" value="PyrC_classI_B"/>
    <property type="match status" value="1"/>
</dbReference>
<dbReference type="PATRIC" id="fig|1298851.3.peg.286"/>
<dbReference type="NCBIfam" id="TIGR00857">
    <property type="entry name" value="pyrC_multi"/>
    <property type="match status" value="1"/>
</dbReference>
<comment type="function">
    <text evidence="1 7">Catalyzes the reversible cyclization of carbamoyl aspartate to dihydroorotate.</text>
</comment>
<protein>
    <recommendedName>
        <fullName evidence="7">Dihydroorotase</fullName>
        <shortName evidence="7">DHOase</shortName>
        <ecNumber evidence="7">3.5.2.3</ecNumber>
    </recommendedName>
</protein>
<dbReference type="CDD" id="cd01317">
    <property type="entry name" value="DHOase_IIa"/>
    <property type="match status" value="1"/>
</dbReference>
<feature type="binding site" evidence="7">
    <location>
        <position position="311"/>
    </location>
    <ligand>
        <name>substrate</name>
    </ligand>
</feature>
<dbReference type="InterPro" id="IPR013108">
    <property type="entry name" value="Amidohydro_3"/>
</dbReference>
<dbReference type="InterPro" id="IPR002195">
    <property type="entry name" value="Dihydroorotase_CS"/>
</dbReference>
<name>A0A0S3QRX1_THET7</name>
<comment type="catalytic activity">
    <reaction evidence="7">
        <text>(S)-dihydroorotate + H2O = N-carbamoyl-L-aspartate + H(+)</text>
        <dbReference type="Rhea" id="RHEA:24296"/>
        <dbReference type="ChEBI" id="CHEBI:15377"/>
        <dbReference type="ChEBI" id="CHEBI:15378"/>
        <dbReference type="ChEBI" id="CHEBI:30864"/>
        <dbReference type="ChEBI" id="CHEBI:32814"/>
        <dbReference type="EC" id="3.5.2.3"/>
    </reaction>
</comment>
<dbReference type="EC" id="3.5.2.3" evidence="7"/>
<dbReference type="EMBL" id="AP013035">
    <property type="protein sequence ID" value="BAT71087.1"/>
    <property type="molecule type" value="Genomic_DNA"/>
</dbReference>
<feature type="binding site" evidence="7">
    <location>
        <position position="181"/>
    </location>
    <ligand>
        <name>Zn(2+)</name>
        <dbReference type="ChEBI" id="CHEBI:29105"/>
        <label>2</label>
    </ligand>
</feature>
<comment type="similarity">
    <text evidence="2 7">Belongs to the metallo-dependent hydrolases superfamily. DHOase family. Class I DHOase subfamily.</text>
</comment>
<dbReference type="PANTHER" id="PTHR43668:SF2">
    <property type="entry name" value="ALLANTOINASE"/>
    <property type="match status" value="1"/>
</dbReference>
<feature type="binding site" evidence="7">
    <location>
        <position position="64"/>
    </location>
    <ligand>
        <name>Zn(2+)</name>
        <dbReference type="ChEBI" id="CHEBI:29105"/>
        <label>1</label>
    </ligand>
</feature>
<evidence type="ECO:0000256" key="1">
    <source>
        <dbReference type="ARBA" id="ARBA00002368"/>
    </source>
</evidence>
<dbReference type="OrthoDB" id="9765462at2"/>
<feature type="domain" description="Amidohydrolase 3" evidence="8">
    <location>
        <begin position="288"/>
        <end position="423"/>
    </location>
</feature>
<dbReference type="Pfam" id="PF07969">
    <property type="entry name" value="Amidohydro_3"/>
    <property type="match status" value="1"/>
</dbReference>
<dbReference type="STRING" id="1298851.TST_0278"/>
<comment type="cofactor">
    <cofactor evidence="7">
        <name>Zn(2+)</name>
        <dbReference type="ChEBI" id="CHEBI:29105"/>
    </cofactor>
    <text evidence="7">Binds 2 Zn(2+) ions per subunit.</text>
</comment>
<feature type="binding site" evidence="7">
    <location>
        <position position="62"/>
    </location>
    <ligand>
        <name>Zn(2+)</name>
        <dbReference type="ChEBI" id="CHEBI:29105"/>
        <label>1</label>
    </ligand>
</feature>
<dbReference type="InterPro" id="IPR024403">
    <property type="entry name" value="DHOase_cat"/>
</dbReference>
<feature type="active site" evidence="7">
    <location>
        <position position="307"/>
    </location>
</feature>
<feature type="binding site" evidence="7">
    <location>
        <position position="154"/>
    </location>
    <ligand>
        <name>Zn(2+)</name>
        <dbReference type="ChEBI" id="CHEBI:29105"/>
        <label>2</label>
    </ligand>
</feature>
<gene>
    <name evidence="7 10" type="primary">pyrC</name>
    <name evidence="10" type="ORF">TST_0278</name>
</gene>
<evidence type="ECO:0000256" key="5">
    <source>
        <dbReference type="ARBA" id="ARBA00022833"/>
    </source>
</evidence>
<keyword evidence="4 7" id="KW-0378">Hydrolase</keyword>
<dbReference type="Gene3D" id="2.30.40.10">
    <property type="entry name" value="Urease, subunit C, domain 1"/>
    <property type="match status" value="1"/>
</dbReference>
<keyword evidence="5 7" id="KW-0862">Zinc</keyword>
<dbReference type="AlphaFoldDB" id="A0A0S3QRX1"/>
<proteinExistence type="inferred from homology"/>
<keyword evidence="11" id="KW-1185">Reference proteome</keyword>
<evidence type="ECO:0000256" key="2">
    <source>
        <dbReference type="ARBA" id="ARBA00010286"/>
    </source>
</evidence>
<feature type="binding site" evidence="7">
    <location>
        <position position="96"/>
    </location>
    <ligand>
        <name>substrate</name>
    </ligand>
</feature>
<dbReference type="PANTHER" id="PTHR43668">
    <property type="entry name" value="ALLANTOINASE"/>
    <property type="match status" value="1"/>
</dbReference>
<evidence type="ECO:0000256" key="4">
    <source>
        <dbReference type="ARBA" id="ARBA00022801"/>
    </source>
</evidence>
<reference evidence="11" key="1">
    <citation type="journal article" date="2018" name="Science">
        <title>A primordial and reversible TCA cycle in a facultatively chemolithoautotrophic thermophile.</title>
        <authorList>
            <person name="Nunoura T."/>
            <person name="Chikaraishi Y."/>
            <person name="Izaki R."/>
            <person name="Suwa T."/>
            <person name="Sato T."/>
            <person name="Harada T."/>
            <person name="Mori K."/>
            <person name="Kato Y."/>
            <person name="Miyazaki M."/>
            <person name="Shimamura S."/>
            <person name="Yanagawa K."/>
            <person name="Shuto A."/>
            <person name="Ohkouchi N."/>
            <person name="Fujita N."/>
            <person name="Takaki Y."/>
            <person name="Atomi H."/>
            <person name="Takai K."/>
        </authorList>
    </citation>
    <scope>NUCLEOTIDE SEQUENCE [LARGE SCALE GENOMIC DNA]</scope>
    <source>
        <strain evidence="11">DSM 17441 / JCM 13301 / NBRC 103674 / ABI70S6</strain>
    </source>
</reference>
<feature type="binding site" evidence="7">
    <location>
        <begin position="64"/>
        <end position="66"/>
    </location>
    <ligand>
        <name>substrate</name>
    </ligand>
</feature>
<dbReference type="SUPFAM" id="SSF51556">
    <property type="entry name" value="Metallo-dependent hydrolases"/>
    <property type="match status" value="1"/>
</dbReference>
<dbReference type="PROSITE" id="PS00482">
    <property type="entry name" value="DIHYDROOROTASE_1"/>
    <property type="match status" value="1"/>
</dbReference>
<dbReference type="PROSITE" id="PS00483">
    <property type="entry name" value="DIHYDROOROTASE_2"/>
    <property type="match status" value="1"/>
</dbReference>
<feature type="binding site" evidence="7">
    <location>
        <begin position="325"/>
        <end position="326"/>
    </location>
    <ligand>
        <name>substrate</name>
    </ligand>
</feature>
<dbReference type="GO" id="GO:0006145">
    <property type="term" value="P:purine nucleobase catabolic process"/>
    <property type="evidence" value="ECO:0007669"/>
    <property type="project" value="TreeGrafter"/>
</dbReference>
<feature type="binding site" evidence="7">
    <location>
        <position position="280"/>
    </location>
    <ligand>
        <name>substrate</name>
    </ligand>
</feature>
<evidence type="ECO:0000256" key="3">
    <source>
        <dbReference type="ARBA" id="ARBA00022723"/>
    </source>
</evidence>
<evidence type="ECO:0000313" key="10">
    <source>
        <dbReference type="EMBL" id="BAT71087.1"/>
    </source>
</evidence>
<dbReference type="GO" id="GO:0044205">
    <property type="term" value="P:'de novo' UMP biosynthetic process"/>
    <property type="evidence" value="ECO:0007669"/>
    <property type="project" value="UniProtKB-UniRule"/>
</dbReference>
<keyword evidence="3 7" id="KW-0479">Metal-binding</keyword>
<dbReference type="Pfam" id="PF12890">
    <property type="entry name" value="DHOase"/>
    <property type="match status" value="1"/>
</dbReference>
<evidence type="ECO:0000259" key="9">
    <source>
        <dbReference type="Pfam" id="PF12890"/>
    </source>
</evidence>
<comment type="pathway">
    <text evidence="7">Pyrimidine metabolism; UMP biosynthesis via de novo pathway; (S)-dihydroorotate from bicarbonate: step 3/3.</text>
</comment>
<evidence type="ECO:0000256" key="7">
    <source>
        <dbReference type="HAMAP-Rule" id="MF_00220"/>
    </source>
</evidence>
<dbReference type="GO" id="GO:0008270">
    <property type="term" value="F:zinc ion binding"/>
    <property type="evidence" value="ECO:0007669"/>
    <property type="project" value="UniProtKB-UniRule"/>
</dbReference>
<feature type="domain" description="Dihydroorotase catalytic" evidence="9">
    <location>
        <begin position="51"/>
        <end position="237"/>
    </location>
</feature>
<dbReference type="Proteomes" id="UP000063234">
    <property type="component" value="Chromosome"/>
</dbReference>
<dbReference type="GO" id="GO:0004038">
    <property type="term" value="F:allantoinase activity"/>
    <property type="evidence" value="ECO:0007669"/>
    <property type="project" value="TreeGrafter"/>
</dbReference>
<dbReference type="InterPro" id="IPR050138">
    <property type="entry name" value="DHOase/Allantoinase_Hydrolase"/>
</dbReference>
<dbReference type="RefSeq" id="WP_068548968.1">
    <property type="nucleotide sequence ID" value="NZ_AP013035.1"/>
</dbReference>
<sequence length="430" mass="46629">MDALLIKGGRLIDPASKTDEQLDVLVENGKVTRIAKDIEAQERMKVIDASGKWVIPGLVDLHVHLRDPGYEYKEDIESGSKAAVAGGFTTVCCKANTNPVNDTGAITRYIVEKAKSVGLCDVHPVGAVSKGLKGEDLAEIGDMVENGAMAVSDDGMPVWNSELMRRALEYTKFFGIPVVDHCEDKMLSADGVVHEGKYSAITGLKGIPAAAEEVMVARDVILAKETGGMLHIDHVSTAGSVKIVEWAKNEGINVTCEVTPHHLWLTDEVITTFDTDTKVNPPLRGEEHVEAVREALRKGIIDCIATDHAPHGRVDKDVEYVEAAFGISGLETALALILKLVDEGELSLMRALEAMTVVPARIFGLDAGYIAEGARANIAVVDPEKEWVVEPEKFFSKGKNTPFKGWRLKGKVYATIYDGRIVYKDGEILG</sequence>
<feature type="binding site" evidence="7">
    <location>
        <position position="154"/>
    </location>
    <ligand>
        <name>Zn(2+)</name>
        <dbReference type="ChEBI" id="CHEBI:29105"/>
        <label>1</label>
    </ligand>
</feature>